<gene>
    <name evidence="4" type="ORF">ABVK25_004628</name>
</gene>
<dbReference type="Proteomes" id="UP001590951">
    <property type="component" value="Unassembled WGS sequence"/>
</dbReference>
<evidence type="ECO:0000313" key="4">
    <source>
        <dbReference type="EMBL" id="KAL2055290.1"/>
    </source>
</evidence>
<dbReference type="PANTHER" id="PTHR46072">
    <property type="entry name" value="AMIDASE-RELATED-RELATED"/>
    <property type="match status" value="1"/>
</dbReference>
<keyword evidence="5" id="KW-1185">Reference proteome</keyword>
<dbReference type="InterPro" id="IPR023631">
    <property type="entry name" value="Amidase_dom"/>
</dbReference>
<accession>A0ABR4BCA9</accession>
<dbReference type="SUPFAM" id="SSF75304">
    <property type="entry name" value="Amidase signature (AS) enzymes"/>
    <property type="match status" value="1"/>
</dbReference>
<protein>
    <recommendedName>
        <fullName evidence="3">Amidase domain-containing protein</fullName>
    </recommendedName>
</protein>
<evidence type="ECO:0000259" key="3">
    <source>
        <dbReference type="Pfam" id="PF01425"/>
    </source>
</evidence>
<comment type="similarity">
    <text evidence="1">Belongs to the amidase family.</text>
</comment>
<dbReference type="Pfam" id="PF01425">
    <property type="entry name" value="Amidase"/>
    <property type="match status" value="1"/>
</dbReference>
<keyword evidence="2" id="KW-0378">Hydrolase</keyword>
<evidence type="ECO:0000256" key="1">
    <source>
        <dbReference type="ARBA" id="ARBA00009199"/>
    </source>
</evidence>
<dbReference type="Gene3D" id="3.90.1300.10">
    <property type="entry name" value="Amidase signature (AS) domain"/>
    <property type="match status" value="1"/>
</dbReference>
<proteinExistence type="inferred from homology"/>
<feature type="domain" description="Amidase" evidence="3">
    <location>
        <begin position="2"/>
        <end position="274"/>
    </location>
</feature>
<evidence type="ECO:0000256" key="2">
    <source>
        <dbReference type="ARBA" id="ARBA00022801"/>
    </source>
</evidence>
<dbReference type="PANTHER" id="PTHR46072:SF8">
    <property type="entry name" value="AMIDASE DOMAIN-CONTAINING PROTEIN"/>
    <property type="match status" value="1"/>
</dbReference>
<sequence>MFDMSLRTAEGLDKYFKDNGTVKGPLHGLPISLKDQFHVEGYDTTMGYVGWIGTYEGDKDIVKVNKINSQIVKELLSLGAVLYCKTSLPQTLLLGETVNNVIGTTLNPANQLLSCGGSSGGTDIGGSVRIPAGFCGTYSIKPTHDRLSYRDVANTNPGQDTYASSVGVMGTTIDAVKLVMTSILSTQPWIRDPAVISMPWNGDMKKSTLARALPDGSANKKLPLKLGVFWTDGVVGPQPPIKRGLRIVLDVLKSMGHKVVDWNPPLQNNAKRTHPTVRTTSTSSSNSLVNLKCLLFGKASSCVTQFPCSNTRI</sequence>
<evidence type="ECO:0000313" key="5">
    <source>
        <dbReference type="Proteomes" id="UP001590951"/>
    </source>
</evidence>
<reference evidence="4 5" key="1">
    <citation type="submission" date="2024-09" db="EMBL/GenBank/DDBJ databases">
        <title>Rethinking Asexuality: The Enigmatic Case of Functional Sexual Genes in Lepraria (Stereocaulaceae).</title>
        <authorList>
            <person name="Doellman M."/>
            <person name="Sun Y."/>
            <person name="Barcenas-Pena A."/>
            <person name="Lumbsch H.T."/>
            <person name="Grewe F."/>
        </authorList>
    </citation>
    <scope>NUCLEOTIDE SEQUENCE [LARGE SCALE GENOMIC DNA]</scope>
    <source>
        <strain evidence="4 5">Grewe 0041</strain>
    </source>
</reference>
<name>A0ABR4BCA9_9LECA</name>
<organism evidence="4 5">
    <name type="scientific">Lepraria finkii</name>
    <dbReference type="NCBI Taxonomy" id="1340010"/>
    <lineage>
        <taxon>Eukaryota</taxon>
        <taxon>Fungi</taxon>
        <taxon>Dikarya</taxon>
        <taxon>Ascomycota</taxon>
        <taxon>Pezizomycotina</taxon>
        <taxon>Lecanoromycetes</taxon>
        <taxon>OSLEUM clade</taxon>
        <taxon>Lecanoromycetidae</taxon>
        <taxon>Lecanorales</taxon>
        <taxon>Lecanorineae</taxon>
        <taxon>Stereocaulaceae</taxon>
        <taxon>Lepraria</taxon>
    </lineage>
</organism>
<comment type="caution">
    <text evidence="4">The sequence shown here is derived from an EMBL/GenBank/DDBJ whole genome shotgun (WGS) entry which is preliminary data.</text>
</comment>
<dbReference type="EMBL" id="JBHFEH010000012">
    <property type="protein sequence ID" value="KAL2055290.1"/>
    <property type="molecule type" value="Genomic_DNA"/>
</dbReference>
<dbReference type="InterPro" id="IPR036928">
    <property type="entry name" value="AS_sf"/>
</dbReference>